<evidence type="ECO:0000259" key="1">
    <source>
        <dbReference type="Pfam" id="PF13643"/>
    </source>
</evidence>
<evidence type="ECO:0000313" key="2">
    <source>
        <dbReference type="EMBL" id="OGZ35414.1"/>
    </source>
</evidence>
<dbReference type="Pfam" id="PF13643">
    <property type="entry name" value="DUF4145"/>
    <property type="match status" value="1"/>
</dbReference>
<evidence type="ECO:0000313" key="3">
    <source>
        <dbReference type="Proteomes" id="UP000176974"/>
    </source>
</evidence>
<sequence>MIYPLGSTRPPCPKEVEIVNENISDDYKEACLVEQYSKKAAAALARRCLQNMLHDQGIKKNDLNKEIDEVMTKLPSHLSAAIDAIRTIGNFAAHPIKYQNTGEIVEVEKGEAEWSLDVLEQLFDFYYVAPEKLKVKRGELNKKLQATGKPNLK</sequence>
<proteinExistence type="predicted"/>
<dbReference type="EMBL" id="MHMY01000011">
    <property type="protein sequence ID" value="OGZ35414.1"/>
    <property type="molecule type" value="Genomic_DNA"/>
</dbReference>
<accession>A0A1G2FBG2</accession>
<feature type="domain" description="DUF4145" evidence="1">
    <location>
        <begin position="32"/>
        <end position="119"/>
    </location>
</feature>
<name>A0A1G2FBG2_9BACT</name>
<dbReference type="AlphaFoldDB" id="A0A1G2FBG2"/>
<organism evidence="2 3">
    <name type="scientific">Candidatus Portnoybacteria bacterium RIFCSPHIGHO2_01_FULL_40_12b</name>
    <dbReference type="NCBI Taxonomy" id="1801994"/>
    <lineage>
        <taxon>Bacteria</taxon>
        <taxon>Candidatus Portnoyibacteriota</taxon>
    </lineage>
</organism>
<dbReference type="InterPro" id="IPR025285">
    <property type="entry name" value="DUF4145"/>
</dbReference>
<gene>
    <name evidence="2" type="ORF">A2815_01715</name>
</gene>
<reference evidence="2 3" key="1">
    <citation type="journal article" date="2016" name="Nat. Commun.">
        <title>Thousands of microbial genomes shed light on interconnected biogeochemical processes in an aquifer system.</title>
        <authorList>
            <person name="Anantharaman K."/>
            <person name="Brown C.T."/>
            <person name="Hug L.A."/>
            <person name="Sharon I."/>
            <person name="Castelle C.J."/>
            <person name="Probst A.J."/>
            <person name="Thomas B.C."/>
            <person name="Singh A."/>
            <person name="Wilkins M.J."/>
            <person name="Karaoz U."/>
            <person name="Brodie E.L."/>
            <person name="Williams K.H."/>
            <person name="Hubbard S.S."/>
            <person name="Banfield J.F."/>
        </authorList>
    </citation>
    <scope>NUCLEOTIDE SEQUENCE [LARGE SCALE GENOMIC DNA]</scope>
</reference>
<comment type="caution">
    <text evidence="2">The sequence shown here is derived from an EMBL/GenBank/DDBJ whole genome shotgun (WGS) entry which is preliminary data.</text>
</comment>
<protein>
    <recommendedName>
        <fullName evidence="1">DUF4145 domain-containing protein</fullName>
    </recommendedName>
</protein>
<dbReference type="Proteomes" id="UP000176974">
    <property type="component" value="Unassembled WGS sequence"/>
</dbReference>